<protein>
    <submittedName>
        <fullName evidence="2">Uncharacterized protein</fullName>
    </submittedName>
</protein>
<evidence type="ECO:0000313" key="3">
    <source>
        <dbReference type="Proteomes" id="UP000218231"/>
    </source>
</evidence>
<feature type="compositionally biased region" description="Low complexity" evidence="1">
    <location>
        <begin position="19"/>
        <end position="30"/>
    </location>
</feature>
<reference evidence="2 3" key="1">
    <citation type="journal article" date="2017" name="Curr. Biol.">
        <title>Genome architecture and evolution of a unichromosomal asexual nematode.</title>
        <authorList>
            <person name="Fradin H."/>
            <person name="Zegar C."/>
            <person name="Gutwein M."/>
            <person name="Lucas J."/>
            <person name="Kovtun M."/>
            <person name="Corcoran D."/>
            <person name="Baugh L.R."/>
            <person name="Kiontke K."/>
            <person name="Gunsalus K."/>
            <person name="Fitch D.H."/>
            <person name="Piano F."/>
        </authorList>
    </citation>
    <scope>NUCLEOTIDE SEQUENCE [LARGE SCALE GENOMIC DNA]</scope>
    <source>
        <strain evidence="2">PF1309</strain>
    </source>
</reference>
<sequence>MYSLMSAYPDHAREREDPSSANEYENAAAATSCGQTSSLLHSENDKAQSQETLPEYIKEMRRPLRVT</sequence>
<dbReference type="Proteomes" id="UP000218231">
    <property type="component" value="Unassembled WGS sequence"/>
</dbReference>
<dbReference type="EMBL" id="LIAE01007635">
    <property type="protein sequence ID" value="PAV77964.1"/>
    <property type="molecule type" value="Genomic_DNA"/>
</dbReference>
<accession>A0A2A2KVJ5</accession>
<organism evidence="2 3">
    <name type="scientific">Diploscapter pachys</name>
    <dbReference type="NCBI Taxonomy" id="2018661"/>
    <lineage>
        <taxon>Eukaryota</taxon>
        <taxon>Metazoa</taxon>
        <taxon>Ecdysozoa</taxon>
        <taxon>Nematoda</taxon>
        <taxon>Chromadorea</taxon>
        <taxon>Rhabditida</taxon>
        <taxon>Rhabditina</taxon>
        <taxon>Rhabditomorpha</taxon>
        <taxon>Rhabditoidea</taxon>
        <taxon>Rhabditidae</taxon>
        <taxon>Diploscapter</taxon>
    </lineage>
</organism>
<gene>
    <name evidence="2" type="ORF">WR25_07851</name>
</gene>
<evidence type="ECO:0000256" key="1">
    <source>
        <dbReference type="SAM" id="MobiDB-lite"/>
    </source>
</evidence>
<keyword evidence="3" id="KW-1185">Reference proteome</keyword>
<proteinExistence type="predicted"/>
<feature type="compositionally biased region" description="Polar residues" evidence="1">
    <location>
        <begin position="32"/>
        <end position="41"/>
    </location>
</feature>
<evidence type="ECO:0000313" key="2">
    <source>
        <dbReference type="EMBL" id="PAV77964.1"/>
    </source>
</evidence>
<dbReference type="AlphaFoldDB" id="A0A2A2KVJ5"/>
<feature type="region of interest" description="Disordered" evidence="1">
    <location>
        <begin position="1"/>
        <end position="55"/>
    </location>
</feature>
<comment type="caution">
    <text evidence="2">The sequence shown here is derived from an EMBL/GenBank/DDBJ whole genome shotgun (WGS) entry which is preliminary data.</text>
</comment>
<name>A0A2A2KVJ5_9BILA</name>